<evidence type="ECO:0008006" key="3">
    <source>
        <dbReference type="Google" id="ProtNLM"/>
    </source>
</evidence>
<evidence type="ECO:0000313" key="1">
    <source>
        <dbReference type="EMBL" id="WVZ71770.1"/>
    </source>
</evidence>
<sequence length="90" mass="10186">MMDMVLSAVGGDLVSRFMSFIIKKFQTPVITTGDDRARLQRLLLRAGTIVEEADGRRVSSHGMLLQLRQLKEAMYRGYYELDTSGTWASQ</sequence>
<keyword evidence="2" id="KW-1185">Reference proteome</keyword>
<proteinExistence type="predicted"/>
<accession>A0AAQ3WS39</accession>
<dbReference type="PANTHER" id="PTHR33377:SF94">
    <property type="entry name" value="OS01G0582300 PROTEIN"/>
    <property type="match status" value="1"/>
</dbReference>
<reference evidence="1 2" key="1">
    <citation type="submission" date="2024-02" db="EMBL/GenBank/DDBJ databases">
        <title>High-quality chromosome-scale genome assembly of Pensacola bahiagrass (Paspalum notatum Flugge var. saurae).</title>
        <authorList>
            <person name="Vega J.M."/>
            <person name="Podio M."/>
            <person name="Orjuela J."/>
            <person name="Siena L.A."/>
            <person name="Pessino S.C."/>
            <person name="Combes M.C."/>
            <person name="Mariac C."/>
            <person name="Albertini E."/>
            <person name="Pupilli F."/>
            <person name="Ortiz J.P.A."/>
            <person name="Leblanc O."/>
        </authorList>
    </citation>
    <scope>NUCLEOTIDE SEQUENCE [LARGE SCALE GENOMIC DNA]</scope>
    <source>
        <strain evidence="1">R1</strain>
        <tissue evidence="1">Leaf</tissue>
    </source>
</reference>
<protein>
    <recommendedName>
        <fullName evidence="3">Rx N-terminal domain-containing protein</fullName>
    </recommendedName>
</protein>
<dbReference type="Proteomes" id="UP001341281">
    <property type="component" value="Chromosome 04"/>
</dbReference>
<dbReference type="EMBL" id="CP144748">
    <property type="protein sequence ID" value="WVZ71770.1"/>
    <property type="molecule type" value="Genomic_DNA"/>
</dbReference>
<evidence type="ECO:0000313" key="2">
    <source>
        <dbReference type="Proteomes" id="UP001341281"/>
    </source>
</evidence>
<dbReference type="PANTHER" id="PTHR33377">
    <property type="entry name" value="OS10G0134700 PROTEIN-RELATED"/>
    <property type="match status" value="1"/>
</dbReference>
<name>A0AAQ3WS39_PASNO</name>
<gene>
    <name evidence="1" type="ORF">U9M48_020313</name>
</gene>
<dbReference type="AlphaFoldDB" id="A0AAQ3WS39"/>
<organism evidence="1 2">
    <name type="scientific">Paspalum notatum var. saurae</name>
    <dbReference type="NCBI Taxonomy" id="547442"/>
    <lineage>
        <taxon>Eukaryota</taxon>
        <taxon>Viridiplantae</taxon>
        <taxon>Streptophyta</taxon>
        <taxon>Embryophyta</taxon>
        <taxon>Tracheophyta</taxon>
        <taxon>Spermatophyta</taxon>
        <taxon>Magnoliopsida</taxon>
        <taxon>Liliopsida</taxon>
        <taxon>Poales</taxon>
        <taxon>Poaceae</taxon>
        <taxon>PACMAD clade</taxon>
        <taxon>Panicoideae</taxon>
        <taxon>Andropogonodae</taxon>
        <taxon>Paspaleae</taxon>
        <taxon>Paspalinae</taxon>
        <taxon>Paspalum</taxon>
    </lineage>
</organism>